<dbReference type="NCBIfam" id="TIGR04364">
    <property type="entry name" value="methyltran_FxLD"/>
    <property type="match status" value="1"/>
</dbReference>
<evidence type="ECO:0000256" key="4">
    <source>
        <dbReference type="ARBA" id="ARBA00013346"/>
    </source>
</evidence>
<evidence type="ECO:0000256" key="5">
    <source>
        <dbReference type="ARBA" id="ARBA00022490"/>
    </source>
</evidence>
<keyword evidence="5" id="KW-0963">Cytoplasm</keyword>
<evidence type="ECO:0000256" key="2">
    <source>
        <dbReference type="ARBA" id="ARBA00005369"/>
    </source>
</evidence>
<dbReference type="EMBL" id="JBGEHV010000050">
    <property type="protein sequence ID" value="MEY8042174.1"/>
    <property type="molecule type" value="Genomic_DNA"/>
</dbReference>
<proteinExistence type="inferred from homology"/>
<gene>
    <name evidence="12" type="primary">fxlM</name>
    <name evidence="12" type="ORF">AB8O55_22400</name>
</gene>
<dbReference type="InterPro" id="IPR027573">
    <property type="entry name" value="Methyltran_FxLD"/>
</dbReference>
<sequence>MVSVAADSAKCGALREELVGELRDLGALRSSPVEDVFRAVPRHLFVPEVPAAEAYAAEQAVVTKRDDLGVAVSSVSAARIQAFMLEQADIRPGMRVLEIGSGGYNAALIAELVGGSGEVTTLDIDPEVVGRARGLLGMAGYGHVRVVLGDGALGAPDSAPFDRIVVTAEASEIAPAWVEQLRPDGRIVVPLRMRGLTRSVAFQRDGDGLVAEDYEVCGFVAMQGSGARAQRLVVLHDDGDRQVGLRLEPGLRVDAEQVRAVLSGDRAESWSGVTLPPRESYADLELWLATALDGHALMTATRQARDHGVVDAWSRGGVAALLDIDGRSFAYLALRPADHERTEYEFGAVGHGPRARQAADALASAVRSWDPAARAVLRAYPASTPTEQLSGCILDGTAYRLTISWPAQRS</sequence>
<evidence type="ECO:0000313" key="13">
    <source>
        <dbReference type="Proteomes" id="UP001564626"/>
    </source>
</evidence>
<dbReference type="PANTHER" id="PTHR11579">
    <property type="entry name" value="PROTEIN-L-ISOASPARTATE O-METHYLTRANSFERASE"/>
    <property type="match status" value="1"/>
</dbReference>
<comment type="subcellular location">
    <subcellularLocation>
        <location evidence="1">Cytoplasm</location>
    </subcellularLocation>
</comment>
<comment type="similarity">
    <text evidence="2">Belongs to the methyltransferase superfamily. L-isoaspartyl/D-aspartyl protein methyltransferase family.</text>
</comment>
<dbReference type="Gene3D" id="3.40.50.150">
    <property type="entry name" value="Vaccinia Virus protein VP39"/>
    <property type="match status" value="1"/>
</dbReference>
<dbReference type="PANTHER" id="PTHR11579:SF0">
    <property type="entry name" value="PROTEIN-L-ISOASPARTATE(D-ASPARTATE) O-METHYLTRANSFERASE"/>
    <property type="match status" value="1"/>
</dbReference>
<reference evidence="12 13" key="1">
    <citation type="submission" date="2024-08" db="EMBL/GenBank/DDBJ databases">
        <title>Genome mining of Saccharopolyspora cebuensis PGLac3 from Nigerian medicinal plant.</title>
        <authorList>
            <person name="Ezeobiora C.E."/>
            <person name="Igbokwe N.H."/>
            <person name="Amin D.H."/>
            <person name="Mendie U.E."/>
        </authorList>
    </citation>
    <scope>NUCLEOTIDE SEQUENCE [LARGE SCALE GENOMIC DNA]</scope>
    <source>
        <strain evidence="12 13">PGLac3</strain>
    </source>
</reference>
<dbReference type="CDD" id="cd02440">
    <property type="entry name" value="AdoMet_MTases"/>
    <property type="match status" value="1"/>
</dbReference>
<accession>A0ABV4CRY2</accession>
<dbReference type="SUPFAM" id="SSF53335">
    <property type="entry name" value="S-adenosyl-L-methionine-dependent methyltransferases"/>
    <property type="match status" value="1"/>
</dbReference>
<evidence type="ECO:0000256" key="10">
    <source>
        <dbReference type="ARBA" id="ARBA00031323"/>
    </source>
</evidence>
<dbReference type="GO" id="GO:0032259">
    <property type="term" value="P:methylation"/>
    <property type="evidence" value="ECO:0007669"/>
    <property type="project" value="UniProtKB-KW"/>
</dbReference>
<name>A0ABV4CRY2_9PSEU</name>
<keyword evidence="6 12" id="KW-0489">Methyltransferase</keyword>
<dbReference type="InterPro" id="IPR029063">
    <property type="entry name" value="SAM-dependent_MTases_sf"/>
</dbReference>
<evidence type="ECO:0000256" key="6">
    <source>
        <dbReference type="ARBA" id="ARBA00022603"/>
    </source>
</evidence>
<keyword evidence="13" id="KW-1185">Reference proteome</keyword>
<organism evidence="12 13">
    <name type="scientific">Saccharopolyspora cebuensis</name>
    <dbReference type="NCBI Taxonomy" id="418759"/>
    <lineage>
        <taxon>Bacteria</taxon>
        <taxon>Bacillati</taxon>
        <taxon>Actinomycetota</taxon>
        <taxon>Actinomycetes</taxon>
        <taxon>Pseudonocardiales</taxon>
        <taxon>Pseudonocardiaceae</taxon>
        <taxon>Saccharopolyspora</taxon>
    </lineage>
</organism>
<keyword evidence="7" id="KW-0808">Transferase</keyword>
<evidence type="ECO:0000256" key="3">
    <source>
        <dbReference type="ARBA" id="ARBA00011890"/>
    </source>
</evidence>
<dbReference type="Pfam" id="PF01135">
    <property type="entry name" value="PCMT"/>
    <property type="match status" value="1"/>
</dbReference>
<keyword evidence="8" id="KW-0949">S-adenosyl-L-methionine</keyword>
<evidence type="ECO:0000256" key="7">
    <source>
        <dbReference type="ARBA" id="ARBA00022679"/>
    </source>
</evidence>
<evidence type="ECO:0000256" key="11">
    <source>
        <dbReference type="ARBA" id="ARBA00031350"/>
    </source>
</evidence>
<dbReference type="InterPro" id="IPR000682">
    <property type="entry name" value="PCMT"/>
</dbReference>
<comment type="caution">
    <text evidence="12">The sequence shown here is derived from an EMBL/GenBank/DDBJ whole genome shotgun (WGS) entry which is preliminary data.</text>
</comment>
<dbReference type="Proteomes" id="UP001564626">
    <property type="component" value="Unassembled WGS sequence"/>
</dbReference>
<protein>
    <recommendedName>
        <fullName evidence="4">Protein-L-isoaspartate O-methyltransferase</fullName>
        <ecNumber evidence="3">2.1.1.77</ecNumber>
    </recommendedName>
    <alternativeName>
        <fullName evidence="11">L-isoaspartyl protein carboxyl methyltransferase</fullName>
    </alternativeName>
    <alternativeName>
        <fullName evidence="9">Protein L-isoaspartyl methyltransferase</fullName>
    </alternativeName>
    <alternativeName>
        <fullName evidence="10">Protein-beta-aspartate methyltransferase</fullName>
    </alternativeName>
</protein>
<dbReference type="EC" id="2.1.1.77" evidence="3"/>
<evidence type="ECO:0000313" key="12">
    <source>
        <dbReference type="EMBL" id="MEY8042174.1"/>
    </source>
</evidence>
<evidence type="ECO:0000256" key="1">
    <source>
        <dbReference type="ARBA" id="ARBA00004496"/>
    </source>
</evidence>
<dbReference type="GO" id="GO:0008168">
    <property type="term" value="F:methyltransferase activity"/>
    <property type="evidence" value="ECO:0007669"/>
    <property type="project" value="UniProtKB-KW"/>
</dbReference>
<evidence type="ECO:0000256" key="9">
    <source>
        <dbReference type="ARBA" id="ARBA00030757"/>
    </source>
</evidence>
<evidence type="ECO:0000256" key="8">
    <source>
        <dbReference type="ARBA" id="ARBA00022691"/>
    </source>
</evidence>
<dbReference type="RefSeq" id="WP_369775297.1">
    <property type="nucleotide sequence ID" value="NZ_JBGEHV010000050.1"/>
</dbReference>